<reference evidence="14 15" key="1">
    <citation type="submission" date="2019-09" db="EMBL/GenBank/DDBJ databases">
        <title>Complete Genome Sequence of Janibacter melonis M714 with both human health impact and industrial applications.</title>
        <authorList>
            <person name="Jin M."/>
            <person name="Zhao Q.R."/>
        </authorList>
    </citation>
    <scope>NUCLEOTIDE SEQUENCE [LARGE SCALE GENOMIC DNA]</scope>
    <source>
        <strain evidence="14 15">M714</strain>
    </source>
</reference>
<dbReference type="GO" id="GO:0000155">
    <property type="term" value="F:phosphorelay sensor kinase activity"/>
    <property type="evidence" value="ECO:0007669"/>
    <property type="project" value="InterPro"/>
</dbReference>
<dbReference type="PROSITE" id="PS50109">
    <property type="entry name" value="HIS_KIN"/>
    <property type="match status" value="1"/>
</dbReference>
<dbReference type="InterPro" id="IPR005467">
    <property type="entry name" value="His_kinase_dom"/>
</dbReference>
<proteinExistence type="predicted"/>
<dbReference type="Pfam" id="PF00672">
    <property type="entry name" value="HAMP"/>
    <property type="match status" value="1"/>
</dbReference>
<keyword evidence="8 11" id="KW-1133">Transmembrane helix</keyword>
<dbReference type="EC" id="2.7.13.3" evidence="3"/>
<dbReference type="EMBL" id="CP044548">
    <property type="protein sequence ID" value="QFQ29473.2"/>
    <property type="molecule type" value="Genomic_DNA"/>
</dbReference>
<keyword evidence="4" id="KW-0597">Phosphoprotein</keyword>
<dbReference type="Pfam" id="PF02518">
    <property type="entry name" value="HATPase_c"/>
    <property type="match status" value="1"/>
</dbReference>
<dbReference type="KEGG" id="jme:EEW87_002705"/>
<dbReference type="Gene3D" id="3.30.565.10">
    <property type="entry name" value="Histidine kinase-like ATPase, C-terminal domain"/>
    <property type="match status" value="1"/>
</dbReference>
<dbReference type="CDD" id="cd00082">
    <property type="entry name" value="HisKA"/>
    <property type="match status" value="1"/>
</dbReference>
<evidence type="ECO:0000256" key="10">
    <source>
        <dbReference type="ARBA" id="ARBA00023136"/>
    </source>
</evidence>
<dbReference type="AlphaFoldDB" id="A0A5P8FJT9"/>
<feature type="domain" description="Histidine kinase" evidence="12">
    <location>
        <begin position="244"/>
        <end position="451"/>
    </location>
</feature>
<dbReference type="InterPro" id="IPR003661">
    <property type="entry name" value="HisK_dim/P_dom"/>
</dbReference>
<evidence type="ECO:0000256" key="4">
    <source>
        <dbReference type="ARBA" id="ARBA00022553"/>
    </source>
</evidence>
<evidence type="ECO:0000256" key="5">
    <source>
        <dbReference type="ARBA" id="ARBA00022679"/>
    </source>
</evidence>
<dbReference type="InterPro" id="IPR050428">
    <property type="entry name" value="TCS_sensor_his_kinase"/>
</dbReference>
<evidence type="ECO:0000256" key="6">
    <source>
        <dbReference type="ARBA" id="ARBA00022692"/>
    </source>
</evidence>
<evidence type="ECO:0000256" key="8">
    <source>
        <dbReference type="ARBA" id="ARBA00022989"/>
    </source>
</evidence>
<accession>A0A5P8FJT9</accession>
<dbReference type="Gene3D" id="1.10.8.500">
    <property type="entry name" value="HAMP domain in histidine kinase"/>
    <property type="match status" value="1"/>
</dbReference>
<dbReference type="Pfam" id="PF00512">
    <property type="entry name" value="HisKA"/>
    <property type="match status" value="1"/>
</dbReference>
<dbReference type="SMART" id="SM00304">
    <property type="entry name" value="HAMP"/>
    <property type="match status" value="1"/>
</dbReference>
<dbReference type="PANTHER" id="PTHR45436">
    <property type="entry name" value="SENSOR HISTIDINE KINASE YKOH"/>
    <property type="match status" value="1"/>
</dbReference>
<evidence type="ECO:0000256" key="11">
    <source>
        <dbReference type="SAM" id="Phobius"/>
    </source>
</evidence>
<dbReference type="SUPFAM" id="SSF158472">
    <property type="entry name" value="HAMP domain-like"/>
    <property type="match status" value="1"/>
</dbReference>
<dbReference type="InterPro" id="IPR003594">
    <property type="entry name" value="HATPase_dom"/>
</dbReference>
<keyword evidence="7" id="KW-0418">Kinase</keyword>
<dbReference type="Gene3D" id="1.10.287.130">
    <property type="match status" value="1"/>
</dbReference>
<dbReference type="SUPFAM" id="SSF47384">
    <property type="entry name" value="Homodimeric domain of signal transducing histidine kinase"/>
    <property type="match status" value="1"/>
</dbReference>
<organism evidence="14 15">
    <name type="scientific">Janibacter melonis</name>
    <dbReference type="NCBI Taxonomy" id="262209"/>
    <lineage>
        <taxon>Bacteria</taxon>
        <taxon>Bacillati</taxon>
        <taxon>Actinomycetota</taxon>
        <taxon>Actinomycetes</taxon>
        <taxon>Micrococcales</taxon>
        <taxon>Intrasporangiaceae</taxon>
        <taxon>Janibacter</taxon>
    </lineage>
</organism>
<evidence type="ECO:0000313" key="14">
    <source>
        <dbReference type="EMBL" id="QFQ29473.2"/>
    </source>
</evidence>
<evidence type="ECO:0000259" key="13">
    <source>
        <dbReference type="PROSITE" id="PS50885"/>
    </source>
</evidence>
<dbReference type="PROSITE" id="PS50885">
    <property type="entry name" value="HAMP"/>
    <property type="match status" value="1"/>
</dbReference>
<dbReference type="SUPFAM" id="SSF55874">
    <property type="entry name" value="ATPase domain of HSP90 chaperone/DNA topoisomerase II/histidine kinase"/>
    <property type="match status" value="1"/>
</dbReference>
<comment type="subcellular location">
    <subcellularLocation>
        <location evidence="2">Cell membrane</location>
    </subcellularLocation>
</comment>
<evidence type="ECO:0000256" key="9">
    <source>
        <dbReference type="ARBA" id="ARBA00023012"/>
    </source>
</evidence>
<dbReference type="SMART" id="SM00388">
    <property type="entry name" value="HisKA"/>
    <property type="match status" value="1"/>
</dbReference>
<feature type="domain" description="HAMP" evidence="13">
    <location>
        <begin position="184"/>
        <end position="236"/>
    </location>
</feature>
<gene>
    <name evidence="14" type="ORF">EEW87_002705</name>
</gene>
<name>A0A5P8FJT9_9MICO</name>
<evidence type="ECO:0000256" key="3">
    <source>
        <dbReference type="ARBA" id="ARBA00012438"/>
    </source>
</evidence>
<dbReference type="Proteomes" id="UP000271708">
    <property type="component" value="Chromosome"/>
</dbReference>
<keyword evidence="6 11" id="KW-0812">Transmembrane</keyword>
<dbReference type="InterPro" id="IPR003660">
    <property type="entry name" value="HAMP_dom"/>
</dbReference>
<sequence>MRRRMLIVSLVLVGAMLVALMTPLVVTHAAERTQDLFAERLGDTTRFAVVAEDALEEDTFTGLSADLQRYTEVYGGSVVVVNANREVVAQAGPGGDDPRVRAATAEALDGAGAQPPPTAWPWREDSIVIGSPVGRDSQVLGAVVLSAPTQGVHEDLSRGMTWLAVLGLVTLLVTSYGVVIPFVGWVLRPVRRLDEAAVRLSDGDLTSRATEDGPPELRHLARSFNVMVDSVEASQRQQRELVADAAHQLGNPLTALRLRAEGLADEGAEPGSVGLVLEEADRLSATVESLLHLSQVGAVPVTPTPLDVAGVVRGRCEMWAPVFDPFDVDVPAQALALATPEVLDVALDALLDNAAKFAPASLVRVAVDEVSDPEGRWVRVNVRDHGAGLHPEDVPKVGARFFRGRTHQNVAGTGLGLAIVQARLADVGGRMHVTAPESGGLSVVLLLRAVG</sequence>
<protein>
    <recommendedName>
        <fullName evidence="3">histidine kinase</fullName>
        <ecNumber evidence="3">2.7.13.3</ecNumber>
    </recommendedName>
</protein>
<comment type="catalytic activity">
    <reaction evidence="1">
        <text>ATP + protein L-histidine = ADP + protein N-phospho-L-histidine.</text>
        <dbReference type="EC" id="2.7.13.3"/>
    </reaction>
</comment>
<dbReference type="InterPro" id="IPR004358">
    <property type="entry name" value="Sig_transdc_His_kin-like_C"/>
</dbReference>
<dbReference type="GeneID" id="59163355"/>
<evidence type="ECO:0000313" key="15">
    <source>
        <dbReference type="Proteomes" id="UP000271708"/>
    </source>
</evidence>
<dbReference type="CDD" id="cd06225">
    <property type="entry name" value="HAMP"/>
    <property type="match status" value="1"/>
</dbReference>
<keyword evidence="10 11" id="KW-0472">Membrane</keyword>
<evidence type="ECO:0000256" key="7">
    <source>
        <dbReference type="ARBA" id="ARBA00022777"/>
    </source>
</evidence>
<dbReference type="PANTHER" id="PTHR45436:SF5">
    <property type="entry name" value="SENSOR HISTIDINE KINASE TRCS"/>
    <property type="match status" value="1"/>
</dbReference>
<evidence type="ECO:0000256" key="2">
    <source>
        <dbReference type="ARBA" id="ARBA00004236"/>
    </source>
</evidence>
<dbReference type="SMART" id="SM00387">
    <property type="entry name" value="HATPase_c"/>
    <property type="match status" value="1"/>
</dbReference>
<dbReference type="InterPro" id="IPR036890">
    <property type="entry name" value="HATPase_C_sf"/>
</dbReference>
<evidence type="ECO:0000259" key="12">
    <source>
        <dbReference type="PROSITE" id="PS50109"/>
    </source>
</evidence>
<evidence type="ECO:0000256" key="1">
    <source>
        <dbReference type="ARBA" id="ARBA00000085"/>
    </source>
</evidence>
<dbReference type="InterPro" id="IPR036097">
    <property type="entry name" value="HisK_dim/P_sf"/>
</dbReference>
<dbReference type="PRINTS" id="PR00344">
    <property type="entry name" value="BCTRLSENSOR"/>
</dbReference>
<feature type="transmembrane region" description="Helical" evidence="11">
    <location>
        <begin position="162"/>
        <end position="187"/>
    </location>
</feature>
<keyword evidence="5" id="KW-0808">Transferase</keyword>
<dbReference type="RefSeq" id="WP_148041542.1">
    <property type="nucleotide sequence ID" value="NZ_CP044548.2"/>
</dbReference>
<dbReference type="GO" id="GO:0005886">
    <property type="term" value="C:plasma membrane"/>
    <property type="evidence" value="ECO:0007669"/>
    <property type="project" value="UniProtKB-SubCell"/>
</dbReference>
<keyword evidence="9" id="KW-0902">Two-component regulatory system</keyword>